<gene>
    <name evidence="2" type="ORF">COX80_03765</name>
</gene>
<protein>
    <submittedName>
        <fullName evidence="2">Uncharacterized protein</fullName>
    </submittedName>
</protein>
<name>A0A2M7V9V3_9BACT</name>
<reference evidence="3" key="1">
    <citation type="submission" date="2017-09" db="EMBL/GenBank/DDBJ databases">
        <title>Depth-based differentiation of microbial function through sediment-hosted aquifers and enrichment of novel symbionts in the deep terrestrial subsurface.</title>
        <authorList>
            <person name="Probst A.J."/>
            <person name="Ladd B."/>
            <person name="Jarett J.K."/>
            <person name="Geller-Mcgrath D.E."/>
            <person name="Sieber C.M.K."/>
            <person name="Emerson J.B."/>
            <person name="Anantharaman K."/>
            <person name="Thomas B.C."/>
            <person name="Malmstrom R."/>
            <person name="Stieglmeier M."/>
            <person name="Klingl A."/>
            <person name="Woyke T."/>
            <person name="Ryan C.M."/>
            <person name="Banfield J.F."/>
        </authorList>
    </citation>
    <scope>NUCLEOTIDE SEQUENCE [LARGE SCALE GENOMIC DNA]</scope>
</reference>
<dbReference type="Proteomes" id="UP000231453">
    <property type="component" value="Unassembled WGS sequence"/>
</dbReference>
<evidence type="ECO:0000313" key="2">
    <source>
        <dbReference type="EMBL" id="PIZ95673.1"/>
    </source>
</evidence>
<evidence type="ECO:0000313" key="3">
    <source>
        <dbReference type="Proteomes" id="UP000231453"/>
    </source>
</evidence>
<feature type="compositionally biased region" description="Polar residues" evidence="1">
    <location>
        <begin position="22"/>
        <end position="34"/>
    </location>
</feature>
<evidence type="ECO:0000256" key="1">
    <source>
        <dbReference type="SAM" id="MobiDB-lite"/>
    </source>
</evidence>
<comment type="caution">
    <text evidence="2">The sequence shown here is derived from an EMBL/GenBank/DDBJ whole genome shotgun (WGS) entry which is preliminary data.</text>
</comment>
<feature type="region of interest" description="Disordered" evidence="1">
    <location>
        <begin position="20"/>
        <end position="51"/>
    </location>
</feature>
<dbReference type="EMBL" id="PFPL01000047">
    <property type="protein sequence ID" value="PIZ95673.1"/>
    <property type="molecule type" value="Genomic_DNA"/>
</dbReference>
<sequence>MPEKTDPKFIPGVEKIPGVISGSESVVEQPNKEQNGADMGDSHLDVKKTTDKDEMTEAEVRIFLQDFGEASEIDDLEKSLKEHLDKIKVICTNIMSDLGKFSSRVFKRKALDRNLKNINNLNRRELVFVKTIEESKRTEMIKKYYEIQESIWKFLDKTRSSSWEYNSDKDKLESIRVTINFILSIINK</sequence>
<organism evidence="2 3">
    <name type="scientific">Candidatus Magasanikbacteria bacterium CG_4_10_14_0_2_um_filter_33_14</name>
    <dbReference type="NCBI Taxonomy" id="1974636"/>
    <lineage>
        <taxon>Bacteria</taxon>
        <taxon>Candidatus Magasanikiibacteriota</taxon>
    </lineage>
</organism>
<proteinExistence type="predicted"/>
<accession>A0A2M7V9V3</accession>
<feature type="compositionally biased region" description="Basic and acidic residues" evidence="1">
    <location>
        <begin position="40"/>
        <end position="51"/>
    </location>
</feature>
<dbReference type="AlphaFoldDB" id="A0A2M7V9V3"/>